<gene>
    <name evidence="5" type="primary">pfdA</name>
    <name evidence="8" type="ordered locus">Metbo_0547</name>
</gene>
<keyword evidence="5" id="KW-0963">Cytoplasm</keyword>
<dbReference type="GO" id="GO:0005737">
    <property type="term" value="C:cytoplasm"/>
    <property type="evidence" value="ECO:0007669"/>
    <property type="project" value="UniProtKB-SubCell"/>
</dbReference>
<dbReference type="Proteomes" id="UP000007490">
    <property type="component" value="Chromosome"/>
</dbReference>
<proteinExistence type="inferred from homology"/>
<keyword evidence="9" id="KW-1185">Reference proteome</keyword>
<sequence length="142" mass="15719">MEDRQRLEALMNELNTYQGQAEVIQQQVENLNASIAELTVALDTLEVVKDEDKEETLVPIGAGSFLITELKNTDEVIIGLGAGVAVKKKIADAKETIGEQKTELEELRDKMTSDLQKISDYIRQRSPEAEALMQKVEGEGSV</sequence>
<accession>F0T9X6</accession>
<evidence type="ECO:0000256" key="7">
    <source>
        <dbReference type="SAM" id="Coils"/>
    </source>
</evidence>
<comment type="subcellular location">
    <subcellularLocation>
        <location evidence="5">Cytoplasm</location>
    </subcellularLocation>
</comment>
<comment type="subunit">
    <text evidence="2 5">Heterohexamer of two alpha and four beta subunits.</text>
</comment>
<comment type="similarity">
    <text evidence="1">Belongs to the prefoldin subunit alpha family.</text>
</comment>
<dbReference type="HAMAP" id="MF_00308">
    <property type="entry name" value="PfdA"/>
    <property type="match status" value="1"/>
</dbReference>
<evidence type="ECO:0000256" key="1">
    <source>
        <dbReference type="ARBA" id="ARBA00010048"/>
    </source>
</evidence>
<dbReference type="Pfam" id="PF02996">
    <property type="entry name" value="Prefoldin"/>
    <property type="match status" value="1"/>
</dbReference>
<dbReference type="SUPFAM" id="SSF46579">
    <property type="entry name" value="Prefoldin"/>
    <property type="match status" value="1"/>
</dbReference>
<dbReference type="GO" id="GO:0006457">
    <property type="term" value="P:protein folding"/>
    <property type="evidence" value="ECO:0007669"/>
    <property type="project" value="UniProtKB-UniRule"/>
</dbReference>
<evidence type="ECO:0000256" key="2">
    <source>
        <dbReference type="ARBA" id="ARBA00011716"/>
    </source>
</evidence>
<dbReference type="GeneID" id="10276992"/>
<evidence type="ECO:0000313" key="8">
    <source>
        <dbReference type="EMBL" id="ADZ08799.1"/>
    </source>
</evidence>
<comment type="similarity">
    <text evidence="5">Belongs to the prefoldin alpha subunit family.</text>
</comment>
<dbReference type="GO" id="GO:0051082">
    <property type="term" value="F:unfolded protein binding"/>
    <property type="evidence" value="ECO:0007669"/>
    <property type="project" value="UniProtKB-UniRule"/>
</dbReference>
<dbReference type="EMBL" id="CP002551">
    <property type="protein sequence ID" value="ADZ08799.1"/>
    <property type="molecule type" value="Genomic_DNA"/>
</dbReference>
<dbReference type="CDD" id="cd23160">
    <property type="entry name" value="Prefoldin_alpha_GimC"/>
    <property type="match status" value="1"/>
</dbReference>
<evidence type="ECO:0000313" key="9">
    <source>
        <dbReference type="Proteomes" id="UP000007490"/>
    </source>
</evidence>
<dbReference type="GO" id="GO:0016272">
    <property type="term" value="C:prefoldin complex"/>
    <property type="evidence" value="ECO:0007669"/>
    <property type="project" value="UniProtKB-UniRule"/>
</dbReference>
<comment type="function">
    <text evidence="4 5">Molecular chaperone capable of stabilizing a range of proteins. Seems to fulfill an ATP-independent, HSP70-like function in archaeal de novo protein folding.</text>
</comment>
<evidence type="ECO:0000256" key="4">
    <source>
        <dbReference type="ARBA" id="ARBA00025077"/>
    </source>
</evidence>
<dbReference type="NCBIfam" id="TIGR00293">
    <property type="entry name" value="prefoldin subunit alpha"/>
    <property type="match status" value="1"/>
</dbReference>
<dbReference type="InterPro" id="IPR004127">
    <property type="entry name" value="Prefoldin_subunit_alpha"/>
</dbReference>
<feature type="coiled-coil region" evidence="7">
    <location>
        <begin position="7"/>
        <end position="55"/>
    </location>
</feature>
<dbReference type="eggNOG" id="arCOG01341">
    <property type="taxonomic scope" value="Archaea"/>
</dbReference>
<keyword evidence="3 5" id="KW-0143">Chaperone</keyword>
<evidence type="ECO:0000256" key="5">
    <source>
        <dbReference type="HAMAP-Rule" id="MF_00308"/>
    </source>
</evidence>
<evidence type="ECO:0000256" key="3">
    <source>
        <dbReference type="ARBA" id="ARBA00023186"/>
    </source>
</evidence>
<keyword evidence="7" id="KW-0175">Coiled coil</keyword>
<dbReference type="STRING" id="877455.Metbo_0547"/>
<name>F0T9X6_METLA</name>
<dbReference type="KEGG" id="mel:Metbo_0547"/>
<reference evidence="8 9" key="2">
    <citation type="journal article" date="2014" name="Int. J. Syst. Evol. Microbiol.">
        <title>Methanobacterium paludis sp. nov. and a novel strain of Methanobacterium lacus isolated from northern peatlands.</title>
        <authorList>
            <person name="Cadillo-Quiroz H."/>
            <person name="Brauer S.L."/>
            <person name="Goodson N."/>
            <person name="Yavitt J.B."/>
            <person name="Zinder S.H."/>
        </authorList>
    </citation>
    <scope>NUCLEOTIDE SEQUENCE [LARGE SCALE GENOMIC DNA]</scope>
    <source>
        <strain evidence="8 9">AL-21</strain>
    </source>
</reference>
<protein>
    <recommendedName>
        <fullName evidence="5 6">Prefoldin subunit alpha</fullName>
    </recommendedName>
    <alternativeName>
        <fullName evidence="5">GimC subunit alpha</fullName>
    </alternativeName>
</protein>
<dbReference type="OrthoDB" id="10045at2157"/>
<dbReference type="RefSeq" id="WP_013644150.1">
    <property type="nucleotide sequence ID" value="NC_015216.1"/>
</dbReference>
<dbReference type="InterPro" id="IPR009053">
    <property type="entry name" value="Prefoldin"/>
</dbReference>
<dbReference type="InterPro" id="IPR011599">
    <property type="entry name" value="PFD_alpha_archaea"/>
</dbReference>
<organism evidence="8 9">
    <name type="scientific">Methanobacterium lacus (strain AL-21)</name>
    <dbReference type="NCBI Taxonomy" id="877455"/>
    <lineage>
        <taxon>Archaea</taxon>
        <taxon>Methanobacteriati</taxon>
        <taxon>Methanobacteriota</taxon>
        <taxon>Methanomada group</taxon>
        <taxon>Methanobacteria</taxon>
        <taxon>Methanobacteriales</taxon>
        <taxon>Methanobacteriaceae</taxon>
        <taxon>Methanobacterium</taxon>
    </lineage>
</organism>
<dbReference type="Gene3D" id="1.10.287.370">
    <property type="match status" value="1"/>
</dbReference>
<dbReference type="HOGENOM" id="CLU_091867_1_1_2"/>
<dbReference type="AlphaFoldDB" id="F0T9X6"/>
<reference evidence="9" key="1">
    <citation type="submission" date="2011-02" db="EMBL/GenBank/DDBJ databases">
        <title>Complete sequence of Methanobacterium sp. AL-21.</title>
        <authorList>
            <consortium name="US DOE Joint Genome Institute"/>
            <person name="Lucas S."/>
            <person name="Copeland A."/>
            <person name="Lapidus A."/>
            <person name="Cheng J.-F."/>
            <person name="Goodwin L."/>
            <person name="Pitluck S."/>
            <person name="Chertkov O."/>
            <person name="Detter J.C."/>
            <person name="Han C."/>
            <person name="Tapia R."/>
            <person name="Land M."/>
            <person name="Hauser L."/>
            <person name="Kyrpides N."/>
            <person name="Ivanova N."/>
            <person name="Mikhailova N."/>
            <person name="Pagani I."/>
            <person name="Cadillo-Quiroz H."/>
            <person name="Imachi H."/>
            <person name="Zinder S."/>
            <person name="Liu W."/>
            <person name="Woyke T."/>
        </authorList>
    </citation>
    <scope>NUCLEOTIDE SEQUENCE [LARGE SCALE GENOMIC DNA]</scope>
    <source>
        <strain evidence="9">AL-21</strain>
    </source>
</reference>
<evidence type="ECO:0000256" key="6">
    <source>
        <dbReference type="NCBIfam" id="TIGR00293"/>
    </source>
</evidence>